<dbReference type="Proteomes" id="UP001595840">
    <property type="component" value="Unassembled WGS sequence"/>
</dbReference>
<dbReference type="InterPro" id="IPR028250">
    <property type="entry name" value="DsbDN"/>
</dbReference>
<keyword evidence="2" id="KW-1003">Cell membrane</keyword>
<feature type="transmembrane region" description="Helical" evidence="7">
    <location>
        <begin position="360"/>
        <end position="380"/>
    </location>
</feature>
<keyword evidence="3 7" id="KW-0812">Transmembrane</keyword>
<dbReference type="PROSITE" id="PS51352">
    <property type="entry name" value="THIOREDOXIN_2"/>
    <property type="match status" value="1"/>
</dbReference>
<keyword evidence="8" id="KW-0732">Signal</keyword>
<reference evidence="11" key="1">
    <citation type="journal article" date="2019" name="Int. J. Syst. Evol. Microbiol.">
        <title>The Global Catalogue of Microorganisms (GCM) 10K type strain sequencing project: providing services to taxonomists for standard genome sequencing and annotation.</title>
        <authorList>
            <consortium name="The Broad Institute Genomics Platform"/>
            <consortium name="The Broad Institute Genome Sequencing Center for Infectious Disease"/>
            <person name="Wu L."/>
            <person name="Ma J."/>
        </authorList>
    </citation>
    <scope>NUCLEOTIDE SEQUENCE [LARGE SCALE GENOMIC DNA]</scope>
    <source>
        <strain evidence="11">CECT 8570</strain>
    </source>
</reference>
<feature type="transmembrane region" description="Helical" evidence="7">
    <location>
        <begin position="324"/>
        <end position="340"/>
    </location>
</feature>
<accession>A0ABV8V6H5</accession>
<dbReference type="Pfam" id="PF02683">
    <property type="entry name" value="DsbD_TM"/>
    <property type="match status" value="1"/>
</dbReference>
<evidence type="ECO:0000259" key="9">
    <source>
        <dbReference type="PROSITE" id="PS51352"/>
    </source>
</evidence>
<evidence type="ECO:0000256" key="5">
    <source>
        <dbReference type="ARBA" id="ARBA00022989"/>
    </source>
</evidence>
<evidence type="ECO:0000256" key="7">
    <source>
        <dbReference type="SAM" id="Phobius"/>
    </source>
</evidence>
<evidence type="ECO:0000256" key="1">
    <source>
        <dbReference type="ARBA" id="ARBA00004651"/>
    </source>
</evidence>
<comment type="subcellular location">
    <subcellularLocation>
        <location evidence="1">Cell membrane</location>
        <topology evidence="1">Multi-pass membrane protein</topology>
    </subcellularLocation>
</comment>
<dbReference type="RefSeq" id="WP_290260678.1">
    <property type="nucleotide sequence ID" value="NZ_JAUFQG010000004.1"/>
</dbReference>
<dbReference type="Pfam" id="PF13899">
    <property type="entry name" value="Thioredoxin_7"/>
    <property type="match status" value="1"/>
</dbReference>
<feature type="chain" id="PRO_5045731117" evidence="8">
    <location>
        <begin position="24"/>
        <end position="666"/>
    </location>
</feature>
<evidence type="ECO:0000256" key="2">
    <source>
        <dbReference type="ARBA" id="ARBA00022475"/>
    </source>
</evidence>
<feature type="signal peptide" evidence="8">
    <location>
        <begin position="1"/>
        <end position="23"/>
    </location>
</feature>
<feature type="transmembrane region" description="Helical" evidence="7">
    <location>
        <begin position="401"/>
        <end position="426"/>
    </location>
</feature>
<evidence type="ECO:0000256" key="6">
    <source>
        <dbReference type="ARBA" id="ARBA00023136"/>
    </source>
</evidence>
<keyword evidence="6 7" id="KW-0472">Membrane</keyword>
<evidence type="ECO:0000256" key="4">
    <source>
        <dbReference type="ARBA" id="ARBA00022748"/>
    </source>
</evidence>
<evidence type="ECO:0000256" key="3">
    <source>
        <dbReference type="ARBA" id="ARBA00022692"/>
    </source>
</evidence>
<feature type="transmembrane region" description="Helical" evidence="7">
    <location>
        <begin position="279"/>
        <end position="303"/>
    </location>
</feature>
<keyword evidence="5 7" id="KW-1133">Transmembrane helix</keyword>
<dbReference type="InterPro" id="IPR013766">
    <property type="entry name" value="Thioredoxin_domain"/>
</dbReference>
<feature type="transmembrane region" description="Helical" evidence="7">
    <location>
        <begin position="527"/>
        <end position="546"/>
    </location>
</feature>
<feature type="transmembrane region" description="Helical" evidence="7">
    <location>
        <begin position="438"/>
        <end position="458"/>
    </location>
</feature>
<gene>
    <name evidence="10" type="ORF">ACFOX3_11155</name>
</gene>
<dbReference type="Pfam" id="PF11412">
    <property type="entry name" value="DsbD_N"/>
    <property type="match status" value="1"/>
</dbReference>
<feature type="domain" description="Thioredoxin" evidence="9">
    <location>
        <begin position="540"/>
        <end position="666"/>
    </location>
</feature>
<keyword evidence="11" id="KW-1185">Reference proteome</keyword>
<sequence length="666" mass="72302">MPLSRAFLPLVFALLVWSPTALSNSEAFGPHIRVELLSEHRQLRSGAEHWFGIVFEPDPHWHTYWLNPGDSGEPPVLNITLNGGAVAGELVWEIPKVIPVAHLINYGYERSLLMFPVQLPAQFTGTLDVEVELSWLVCKEDCIPGNARLTLNLPVYEQAPILNNLDTTEEFARARANQYSQQDLAAAVEITKESIALAVPRELTSNWTLLPFAGDWISHNTTPVFALDSAQTLISFEKSQHFWQAPEAMQWLAIGPEGSEAFSFTATSQGQVQTQATGILILMLMAFAGGLLLNLMPCVLPVLTIKAMSLAQATDGGQRRQGDAYAAGVILSFMGFAGIIELAKLSGQHLGWGFQMQSAGFVSFLALLFFALGLMLSDAIQFGGNLQNIGNNRLSRLGGKSASFMTGCLAVLVATPCTAPFMAGALGYALQSSALETFLIFIALAIGFALPLWLVHLLPASARLLPKPGAWMLHLKHLLAFPLLGTAIWLGWVVAGISGANALAVLLMLCLALAFCAYLSRLASKPLALIGASLIAALILLGGNLVPQSHDRNLSPDFSLADVAQLRADNQNVFVNVTADWCITCKVNEQVTFDTDKVKQALSRLNVSYVTLDWTRKDDDILKYLESFDRSGVPLYVYYPADGAPQTLPQVLTPDLLISYLEGETP</sequence>
<protein>
    <submittedName>
        <fullName evidence="10">Protein-disulfide reductase DsbD family protein</fullName>
    </submittedName>
</protein>
<dbReference type="InterPro" id="IPR003834">
    <property type="entry name" value="Cyt_c_assmbl_TM_dom"/>
</dbReference>
<keyword evidence="4" id="KW-0201">Cytochrome c-type biogenesis</keyword>
<dbReference type="SUPFAM" id="SSF52833">
    <property type="entry name" value="Thioredoxin-like"/>
    <property type="match status" value="1"/>
</dbReference>
<comment type="caution">
    <text evidence="10">The sequence shown here is derived from an EMBL/GenBank/DDBJ whole genome shotgun (WGS) entry which is preliminary data.</text>
</comment>
<feature type="transmembrane region" description="Helical" evidence="7">
    <location>
        <begin position="503"/>
        <end position="520"/>
    </location>
</feature>
<evidence type="ECO:0000256" key="8">
    <source>
        <dbReference type="SAM" id="SignalP"/>
    </source>
</evidence>
<organism evidence="10 11">
    <name type="scientific">Simiduia curdlanivorans</name>
    <dbReference type="NCBI Taxonomy" id="1492769"/>
    <lineage>
        <taxon>Bacteria</taxon>
        <taxon>Pseudomonadati</taxon>
        <taxon>Pseudomonadota</taxon>
        <taxon>Gammaproteobacteria</taxon>
        <taxon>Cellvibrionales</taxon>
        <taxon>Cellvibrionaceae</taxon>
        <taxon>Simiduia</taxon>
    </lineage>
</organism>
<evidence type="ECO:0000313" key="11">
    <source>
        <dbReference type="Proteomes" id="UP001595840"/>
    </source>
</evidence>
<dbReference type="Gene3D" id="3.40.30.10">
    <property type="entry name" value="Glutaredoxin"/>
    <property type="match status" value="1"/>
</dbReference>
<dbReference type="InterPro" id="IPR036249">
    <property type="entry name" value="Thioredoxin-like_sf"/>
</dbReference>
<feature type="transmembrane region" description="Helical" evidence="7">
    <location>
        <begin position="478"/>
        <end position="497"/>
    </location>
</feature>
<dbReference type="CDD" id="cd02953">
    <property type="entry name" value="DsbDgamma"/>
    <property type="match status" value="1"/>
</dbReference>
<dbReference type="PANTHER" id="PTHR32234:SF3">
    <property type="entry name" value="SUPPRESSION OF COPPER SENSITIVITY PROTEIN"/>
    <property type="match status" value="1"/>
</dbReference>
<evidence type="ECO:0000313" key="10">
    <source>
        <dbReference type="EMBL" id="MFC4362860.1"/>
    </source>
</evidence>
<name>A0ABV8V6H5_9GAMM</name>
<dbReference type="EMBL" id="JBHSCX010000011">
    <property type="protein sequence ID" value="MFC4362860.1"/>
    <property type="molecule type" value="Genomic_DNA"/>
</dbReference>
<proteinExistence type="predicted"/>
<dbReference type="InterPro" id="IPR035671">
    <property type="entry name" value="DsbD_gamma"/>
</dbReference>
<dbReference type="PANTHER" id="PTHR32234">
    <property type="entry name" value="THIOL:DISULFIDE INTERCHANGE PROTEIN DSBD"/>
    <property type="match status" value="1"/>
</dbReference>